<evidence type="ECO:0000313" key="3">
    <source>
        <dbReference type="Proteomes" id="UP000031419"/>
    </source>
</evidence>
<organism evidence="2 3">
    <name type="scientific">Saccharopolyspora rectivirgula</name>
    <dbReference type="NCBI Taxonomy" id="28042"/>
    <lineage>
        <taxon>Bacteria</taxon>
        <taxon>Bacillati</taxon>
        <taxon>Actinomycetota</taxon>
        <taxon>Actinomycetes</taxon>
        <taxon>Pseudonocardiales</taxon>
        <taxon>Pseudonocardiaceae</taxon>
        <taxon>Saccharopolyspora</taxon>
    </lineage>
</organism>
<dbReference type="EMBL" id="JNVU01000037">
    <property type="protein sequence ID" value="KEI43563.1"/>
    <property type="molecule type" value="Genomic_DNA"/>
</dbReference>
<reference evidence="2 3" key="1">
    <citation type="submission" date="2014-06" db="EMBL/GenBank/DDBJ databases">
        <title>Saccharopolyspora rectivirgula DSM-43113 Genome sequencing.</title>
        <authorList>
            <person name="Barrera C."/>
            <person name="Millon L."/>
            <person name="Rognon B."/>
            <person name="Zaugg C."/>
            <person name="Monod M."/>
        </authorList>
    </citation>
    <scope>NUCLEOTIDE SEQUENCE [LARGE SCALE GENOMIC DNA]</scope>
    <source>
        <strain evidence="2 3">DSM 43113</strain>
    </source>
</reference>
<keyword evidence="3" id="KW-1185">Reference proteome</keyword>
<protein>
    <recommendedName>
        <fullName evidence="1">DUF1990 domain-containing protein</fullName>
    </recommendedName>
</protein>
<sequence>MKRGRSLLGQLRHLAGIPVVSWRYLWQTTPLHRGDEAGDDSDLPPELPEELLDDAVQRVSDGTGPLLHRTFRVRIEDAACAPQDLMASITEDMNRAMPKEVVFVRKTRGELRGLRPGDELSVHMPGPWGAPVRVVSCTPVSFRLATLNGHLEAGVIEFRTSCLDDFLWFEIEAWARASTRTVHLLYNTTRLAKEMQLNMWVRFCLAAVELSGGRAPDGVQISTRRVEYSGAG</sequence>
<dbReference type="InterPro" id="IPR018960">
    <property type="entry name" value="DUF1990"/>
</dbReference>
<name>A0A073AUU6_9PSEU</name>
<dbReference type="OrthoDB" id="4193407at2"/>
<gene>
    <name evidence="2" type="ORF">GU90_14570</name>
</gene>
<evidence type="ECO:0000259" key="1">
    <source>
        <dbReference type="Pfam" id="PF09348"/>
    </source>
</evidence>
<dbReference type="Pfam" id="PF09348">
    <property type="entry name" value="DUF1990"/>
    <property type="match status" value="1"/>
</dbReference>
<dbReference type="eggNOG" id="COG0702">
    <property type="taxonomic scope" value="Bacteria"/>
</dbReference>
<dbReference type="Proteomes" id="UP000031419">
    <property type="component" value="Unassembled WGS sequence"/>
</dbReference>
<comment type="caution">
    <text evidence="2">The sequence shown here is derived from an EMBL/GenBank/DDBJ whole genome shotgun (WGS) entry which is preliminary data.</text>
</comment>
<dbReference type="AlphaFoldDB" id="A0A073AUU6"/>
<accession>A0A073AUU6</accession>
<proteinExistence type="predicted"/>
<feature type="domain" description="DUF1990" evidence="1">
    <location>
        <begin position="113"/>
        <end position="194"/>
    </location>
</feature>
<evidence type="ECO:0000313" key="2">
    <source>
        <dbReference type="EMBL" id="KEI43563.1"/>
    </source>
</evidence>